<feature type="signal peptide" evidence="2">
    <location>
        <begin position="1"/>
        <end position="30"/>
    </location>
</feature>
<sequence>MALLSASAPARRAAAAGLLLLLLLPDLVSATKLSRTPFADRRLVQNGFSPDYTSSSCRNDDPTKPSTLTAVQCCDSHFNWNPSCPSSTANWLMAQLYGEDYQDERAKRWYPDPDGKGCLEDGPSRPSWVASLADDYGTCCERYKQWAQDECLAADPARLADRIALHGEDIVMYWPDTTVGYCRPDSSDSPVARPNWEQRLEARLDECCFRYFKWNMETCTETMHGSPIETPTASPSKSPSITIEDLDCSMLSRKQCLLFAPRCVFVRNFEDNSMSYCTAPYDDYTLDNFGSEERCQVAGKAECYTIQNCIWHDDAGTCVFLSPPPPSPPAEDAQGGTGGGSTGGSTCGDATFKAACTNISGCRWKKKVKRCIPTDGGSTVDAACSRYPKEGCMLIPACQWENESLICTGANVPDTAGDEMKPHVGGSSGGGLTSTVTTTTSTPPPQDNVDCLAVDSLQCKSLVGVCVWRKKKGCEFVPQPTLSPTRLPTPKPTSSPTRLPTPSPTRTKFYYSPEDGLCRIDSPEGSARPSWIGLDSVFDDVETCCGLSFDRSLCLANAPTLPLDGTAEGDEESDELWDGTYYYDSSDALCHINGPDRPSWISTVYEDFRQCCTVSWDTNKCVSNEPDPPDKSDWPSPPTEWPSPFPTVFVEGDEDPATVAIEIRVGGKVKLRFDGNGVHDLPDLGSSGWTMLEVALTKTVVFTFAECNLVHPDIDVRLVSIGGHPFNGRQRRNLRGARRKLAVQNFEFEVTLVAKCDDRCREAPGSTLGYLSPFHGIKSYFDRKVNDGTFATILMTEGAALGLFQVTGPPSATNGELTYVRAVESRRAGLTFHPTFRPTGWPTESTPPPTEDIYYPDSKRNVCRTVTEGSGVIRFGSIEKCCAYPWMSGGWAQCVDGSFEIRDATPEMTRNPTRPPTRLPTRRPVTVDEPHETPTGGVGGEDIDSEDSADEGMVFYPDSKQNVCRTVTDGSGIVRFGSIEKCCAYPWMAGSLAQCVDDSIELKDTTPKLTRNPTRPPTRRPMEVDEPDDETPTGGVQGGGSSTVMSGMVFYPDFDQGVCRWDGKHQNSPYRFSNAEECCSNRLMDYGRCMSHADPYGNGRDETKVVGGMVFYPDFVLGLCRWDGKHQNSPYRFSTAKECCSNQLMDYGRCMSHADPYGSGGGNDSADEDDDKPSIQTASCRWHPDPLNFGSCVYSPHYPPHWADKSTSTTFLYDTHGECCLGTYSQGGCGEELACGGDATGSSGGGGAGGGNPTFNPTGDTKPTRRPTTRPLSRGEDDGSEDDTPVPSPAAPANLPTRQTDNLGYIKLIDATSLQGVVTDGFESGKLDGRFPWSTTESYPWTVSSDGARSGAYSAASPVDLPPGSKSELHLGINAPQGGALFYDVKPDVMMPRSGFYINLDGTSKKGYTFPKDWAQGSISIPPGEHGVTFQVTAPDVEGPVESSSSGVVRIDDVSFYPTILEDFEGGRIRTKNAEFAGVPWSLDATSGGADGSSTCLKSPALFGSNSSSKFKITVEVPPMGGDLAFEYWSTVWMPEDKFMVKINHTVVTTVSSSTLGWESVTRGLPPGTSTVEFEYATMIGGEGSVWLDNIRVTPRW</sequence>
<organism evidence="3 4">
    <name type="scientific">Thalassiosira oceanica</name>
    <name type="common">Marine diatom</name>
    <dbReference type="NCBI Taxonomy" id="159749"/>
    <lineage>
        <taxon>Eukaryota</taxon>
        <taxon>Sar</taxon>
        <taxon>Stramenopiles</taxon>
        <taxon>Ochrophyta</taxon>
        <taxon>Bacillariophyta</taxon>
        <taxon>Coscinodiscophyceae</taxon>
        <taxon>Thalassiosirophycidae</taxon>
        <taxon>Thalassiosirales</taxon>
        <taxon>Thalassiosiraceae</taxon>
        <taxon>Thalassiosira</taxon>
    </lineage>
</organism>
<dbReference type="OrthoDB" id="56047at2759"/>
<feature type="compositionally biased region" description="Pro residues" evidence="1">
    <location>
        <begin position="487"/>
        <end position="503"/>
    </location>
</feature>
<feature type="region of interest" description="Disordered" evidence="1">
    <location>
        <begin position="623"/>
        <end position="642"/>
    </location>
</feature>
<proteinExistence type="predicted"/>
<feature type="region of interest" description="Disordered" evidence="1">
    <location>
        <begin position="1242"/>
        <end position="1298"/>
    </location>
</feature>
<comment type="caution">
    <text evidence="3">The sequence shown here is derived from an EMBL/GenBank/DDBJ whole genome shotgun (WGS) entry which is preliminary data.</text>
</comment>
<evidence type="ECO:0000256" key="2">
    <source>
        <dbReference type="SAM" id="SignalP"/>
    </source>
</evidence>
<feature type="compositionally biased region" description="Acidic residues" evidence="1">
    <location>
        <begin position="941"/>
        <end position="950"/>
    </location>
</feature>
<evidence type="ECO:0000313" key="4">
    <source>
        <dbReference type="Proteomes" id="UP000266841"/>
    </source>
</evidence>
<gene>
    <name evidence="3" type="ORF">THAOC_10314</name>
</gene>
<protein>
    <submittedName>
        <fullName evidence="3">Uncharacterized protein</fullName>
    </submittedName>
</protein>
<keyword evidence="4" id="KW-1185">Reference proteome</keyword>
<dbReference type="eggNOG" id="ENOG502RWWN">
    <property type="taxonomic scope" value="Eukaryota"/>
</dbReference>
<keyword evidence="2" id="KW-0732">Signal</keyword>
<feature type="compositionally biased region" description="Gly residues" evidence="1">
    <location>
        <begin position="1242"/>
        <end position="1252"/>
    </location>
</feature>
<accession>K0TDA2</accession>
<dbReference type="Proteomes" id="UP000266841">
    <property type="component" value="Unassembled WGS sequence"/>
</dbReference>
<evidence type="ECO:0000313" key="3">
    <source>
        <dbReference type="EMBL" id="EJK68497.1"/>
    </source>
</evidence>
<feature type="region of interest" description="Disordered" evidence="1">
    <location>
        <begin position="905"/>
        <end position="950"/>
    </location>
</feature>
<evidence type="ECO:0000256" key="1">
    <source>
        <dbReference type="SAM" id="MobiDB-lite"/>
    </source>
</evidence>
<dbReference type="EMBL" id="AGNL01011253">
    <property type="protein sequence ID" value="EJK68497.1"/>
    <property type="molecule type" value="Genomic_DNA"/>
</dbReference>
<feature type="region of interest" description="Disordered" evidence="1">
    <location>
        <begin position="421"/>
        <end position="445"/>
    </location>
</feature>
<reference evidence="3 4" key="1">
    <citation type="journal article" date="2012" name="Genome Biol.">
        <title>Genome and low-iron response of an oceanic diatom adapted to chronic iron limitation.</title>
        <authorList>
            <person name="Lommer M."/>
            <person name="Specht M."/>
            <person name="Roy A.S."/>
            <person name="Kraemer L."/>
            <person name="Andreson R."/>
            <person name="Gutowska M.A."/>
            <person name="Wolf J."/>
            <person name="Bergner S.V."/>
            <person name="Schilhabel M.B."/>
            <person name="Klostermeier U.C."/>
            <person name="Beiko R.G."/>
            <person name="Rosenstiel P."/>
            <person name="Hippler M."/>
            <person name="Laroche J."/>
        </authorList>
    </citation>
    <scope>NUCLEOTIDE SEQUENCE [LARGE SCALE GENOMIC DNA]</scope>
    <source>
        <strain evidence="3 4">CCMP1005</strain>
    </source>
</reference>
<feature type="region of interest" description="Disordered" evidence="1">
    <location>
        <begin position="1006"/>
        <end position="1039"/>
    </location>
</feature>
<feature type="region of interest" description="Disordered" evidence="1">
    <location>
        <begin position="479"/>
        <end position="506"/>
    </location>
</feature>
<name>K0TDA2_THAOC</name>
<dbReference type="OMA" id="IEKCCAY"/>
<feature type="region of interest" description="Disordered" evidence="1">
    <location>
        <begin position="322"/>
        <end position="341"/>
    </location>
</feature>
<feature type="region of interest" description="Disordered" evidence="1">
    <location>
        <begin position="1158"/>
        <end position="1179"/>
    </location>
</feature>
<feature type="chain" id="PRO_5003840937" evidence="2">
    <location>
        <begin position="31"/>
        <end position="1597"/>
    </location>
</feature>